<evidence type="ECO:0000256" key="12">
    <source>
        <dbReference type="HAMAP-Rule" id="MF_00038"/>
    </source>
</evidence>
<dbReference type="InterPro" id="IPR018480">
    <property type="entry name" value="PNAcMuramoyl-5peptid_Trfase_CS"/>
</dbReference>
<reference evidence="15 16" key="1">
    <citation type="submission" date="2014-06" db="EMBL/GenBank/DDBJ databases">
        <title>Genome sequence of the intracellular symbiont Blattabacterium cuenoti, strain CPU2 from the wood feeding cockroach Cryptocercus punctulatus.</title>
        <authorList>
            <person name="Kinjo Y."/>
            <person name="Ohkuma M."/>
            <person name="Tokuda G."/>
        </authorList>
    </citation>
    <scope>NUCLEOTIDE SEQUENCE [LARGE SCALE GENOMIC DNA]</scope>
    <source>
        <strain evidence="15 16">CPU2</strain>
    </source>
</reference>
<dbReference type="RefSeq" id="WP_110548760.1">
    <property type="nucleotide sequence ID" value="NZ_AP014610.1"/>
</dbReference>
<dbReference type="AlphaFoldDB" id="A0AAD1FRL3"/>
<comment type="subcellular location">
    <subcellularLocation>
        <location evidence="12">Cell membrane</location>
        <topology evidence="12">Multi-pass membrane protein</topology>
    </subcellularLocation>
    <subcellularLocation>
        <location evidence="1">Membrane</location>
        <topology evidence="1">Multi-pass membrane protein</topology>
    </subcellularLocation>
</comment>
<keyword evidence="11 12" id="KW-0961">Cell wall biogenesis/degradation</keyword>
<organism evidence="15 16">
    <name type="scientific">Blattabacterium punctulatus CPU2</name>
    <dbReference type="NCBI Taxonomy" id="1457032"/>
    <lineage>
        <taxon>Bacteria</taxon>
        <taxon>Pseudomonadati</taxon>
        <taxon>Bacteroidota</taxon>
        <taxon>Flavobacteriia</taxon>
        <taxon>Flavobacteriales</taxon>
        <taxon>Blattabacteriaceae</taxon>
        <taxon>Blattabacterium</taxon>
    </lineage>
</organism>
<dbReference type="PROSITE" id="PS01348">
    <property type="entry name" value="MRAY_2"/>
    <property type="match status" value="1"/>
</dbReference>
<keyword evidence="12 14" id="KW-0479">Metal-binding</keyword>
<comment type="pathway">
    <text evidence="12">Cell wall biogenesis; peptidoglycan biosynthesis.</text>
</comment>
<evidence type="ECO:0000256" key="9">
    <source>
        <dbReference type="ARBA" id="ARBA00023136"/>
    </source>
</evidence>
<dbReference type="GO" id="GO:0009252">
    <property type="term" value="P:peptidoglycan biosynthetic process"/>
    <property type="evidence" value="ECO:0007669"/>
    <property type="project" value="UniProtKB-UniRule"/>
</dbReference>
<dbReference type="HAMAP" id="MF_00038">
    <property type="entry name" value="MraY"/>
    <property type="match status" value="1"/>
</dbReference>
<evidence type="ECO:0000313" key="15">
    <source>
        <dbReference type="EMBL" id="BBA17741.1"/>
    </source>
</evidence>
<keyword evidence="9 12" id="KW-0472">Membrane</keyword>
<evidence type="ECO:0000256" key="3">
    <source>
        <dbReference type="ARBA" id="ARBA00022618"/>
    </source>
</evidence>
<keyword evidence="4 12" id="KW-0808">Transferase</keyword>
<evidence type="ECO:0000256" key="2">
    <source>
        <dbReference type="ARBA" id="ARBA00005583"/>
    </source>
</evidence>
<dbReference type="PROSITE" id="PS01347">
    <property type="entry name" value="MRAY_1"/>
    <property type="match status" value="1"/>
</dbReference>
<protein>
    <recommendedName>
        <fullName evidence="12 13">Phospho-N-acetylmuramoyl-pentapeptide-transferase</fullName>
        <ecNumber evidence="12 13">2.7.8.13</ecNumber>
    </recommendedName>
    <alternativeName>
        <fullName evidence="12">UDP-MurNAc-pentapeptide phosphotransferase</fullName>
    </alternativeName>
</protein>
<evidence type="ECO:0000256" key="5">
    <source>
        <dbReference type="ARBA" id="ARBA00022692"/>
    </source>
</evidence>
<dbReference type="PANTHER" id="PTHR22926:SF5">
    <property type="entry name" value="PHOSPHO-N-ACETYLMURAMOYL-PENTAPEPTIDE-TRANSFERASE HOMOLOG"/>
    <property type="match status" value="1"/>
</dbReference>
<evidence type="ECO:0000256" key="13">
    <source>
        <dbReference type="NCBIfam" id="TIGR00445"/>
    </source>
</evidence>
<dbReference type="GO" id="GO:0071555">
    <property type="term" value="P:cell wall organization"/>
    <property type="evidence" value="ECO:0007669"/>
    <property type="project" value="UniProtKB-KW"/>
</dbReference>
<dbReference type="Proteomes" id="UP000262607">
    <property type="component" value="Chromosome"/>
</dbReference>
<feature type="binding site" evidence="14">
    <location>
        <position position="300"/>
    </location>
    <ligand>
        <name>Mg(2+)</name>
        <dbReference type="ChEBI" id="CHEBI:18420"/>
    </ligand>
</feature>
<evidence type="ECO:0000256" key="7">
    <source>
        <dbReference type="ARBA" id="ARBA00022984"/>
    </source>
</evidence>
<comment type="cofactor">
    <cofactor evidence="12 14">
        <name>Mg(2+)</name>
        <dbReference type="ChEBI" id="CHEBI:18420"/>
    </cofactor>
</comment>
<accession>A0AAD1FRL3</accession>
<dbReference type="GO" id="GO:0005886">
    <property type="term" value="C:plasma membrane"/>
    <property type="evidence" value="ECO:0007669"/>
    <property type="project" value="UniProtKB-SubCell"/>
</dbReference>
<dbReference type="GO" id="GO:0051301">
    <property type="term" value="P:cell division"/>
    <property type="evidence" value="ECO:0007669"/>
    <property type="project" value="UniProtKB-KW"/>
</dbReference>
<feature type="transmembrane region" description="Helical" evidence="12">
    <location>
        <begin position="20"/>
        <end position="39"/>
    </location>
</feature>
<dbReference type="GeneID" id="66556835"/>
<dbReference type="CDD" id="cd06852">
    <property type="entry name" value="GT_MraY"/>
    <property type="match status" value="1"/>
</dbReference>
<comment type="catalytic activity">
    <reaction evidence="12">
        <text>UDP-N-acetyl-alpha-D-muramoyl-L-alanyl-gamma-D-glutamyl-meso-2,6-diaminopimeloyl-D-alanyl-D-alanine + di-trans,octa-cis-undecaprenyl phosphate = di-trans,octa-cis-undecaprenyl diphospho-N-acetyl-alpha-D-muramoyl-L-alanyl-D-glutamyl-meso-2,6-diaminopimeloyl-D-alanyl-D-alanine + UMP</text>
        <dbReference type="Rhea" id="RHEA:28386"/>
        <dbReference type="ChEBI" id="CHEBI:57865"/>
        <dbReference type="ChEBI" id="CHEBI:60392"/>
        <dbReference type="ChEBI" id="CHEBI:61386"/>
        <dbReference type="ChEBI" id="CHEBI:61387"/>
        <dbReference type="EC" id="2.7.8.13"/>
    </reaction>
</comment>
<dbReference type="PANTHER" id="PTHR22926">
    <property type="entry name" value="PHOSPHO-N-ACETYLMURAMOYL-PENTAPEPTIDE-TRANSFERASE"/>
    <property type="match status" value="1"/>
</dbReference>
<evidence type="ECO:0000313" key="16">
    <source>
        <dbReference type="Proteomes" id="UP000262607"/>
    </source>
</evidence>
<keyword evidence="12" id="KW-1003">Cell membrane</keyword>
<dbReference type="EMBL" id="AP014610">
    <property type="protein sequence ID" value="BBA17741.1"/>
    <property type="molecule type" value="Genomic_DNA"/>
</dbReference>
<dbReference type="GO" id="GO:0046872">
    <property type="term" value="F:metal ion binding"/>
    <property type="evidence" value="ECO:0007669"/>
    <property type="project" value="UniProtKB-KW"/>
</dbReference>
<keyword evidence="7 12" id="KW-0573">Peptidoglycan synthesis</keyword>
<dbReference type="GO" id="GO:0008963">
    <property type="term" value="F:phospho-N-acetylmuramoyl-pentapeptide-transferase activity"/>
    <property type="evidence" value="ECO:0007669"/>
    <property type="project" value="UniProtKB-UniRule"/>
</dbReference>
<evidence type="ECO:0000256" key="1">
    <source>
        <dbReference type="ARBA" id="ARBA00004141"/>
    </source>
</evidence>
<evidence type="ECO:0000256" key="10">
    <source>
        <dbReference type="ARBA" id="ARBA00023306"/>
    </source>
</evidence>
<dbReference type="Pfam" id="PF10555">
    <property type="entry name" value="MraY_sig1"/>
    <property type="match status" value="1"/>
</dbReference>
<keyword evidence="3 12" id="KW-0132">Cell division</keyword>
<dbReference type="Pfam" id="PF00953">
    <property type="entry name" value="Glycos_transf_4"/>
    <property type="match status" value="1"/>
</dbReference>
<feature type="transmembrane region" description="Helical" evidence="12">
    <location>
        <begin position="323"/>
        <end position="346"/>
    </location>
</feature>
<keyword evidence="5 12" id="KW-0812">Transmembrane</keyword>
<comment type="function">
    <text evidence="12">Catalyzes the initial step of the lipid cycle reactions in the biosynthesis of the cell wall peptidoglycan: transfers peptidoglycan precursor phospho-MurNAc-pentapeptide from UDP-MurNAc-pentapeptide onto the lipid carrier undecaprenyl phosphate, yielding undecaprenyl-pyrophosphoryl-MurNAc-pentapeptide, known as lipid I.</text>
</comment>
<keyword evidence="10 12" id="KW-0131">Cell cycle</keyword>
<sequence>MIIFPIFKYLISNSIIINSVFYRSVIAFILSICISFFTNKKIILWNKKKKYIGERVRNLGLKEQKEKEGTPTMGGLIIIISALIPTIVFSKLNNLYILILIITTLWMGVLGFIDDYIKIKYHKNGLSFMGKILGQIILGIFIGVFMSFNNKKITTFHQKIDYCSKQYLSLLVSEKHNFKTNIPIFSHINEFDYADIFKKKWKKYTWIIFVPIVIIIITFISNGANITDGIDGLTAGVSSIIFATLSLFSLISSSKIYSYFFHFLYIPNIGEITIFSFSFLGSLIGFLWYNAYPAQIFMGDSGSLTIGGVIAAISILIRKELILPILCGIFFIENFSVIIQVLYFKLYKIKYGIGKRIFLMAPLHHHFQKLGYHESKIVYRFLIIQMMLSMVVVILLIT</sequence>
<dbReference type="NCBIfam" id="TIGR00445">
    <property type="entry name" value="mraY"/>
    <property type="match status" value="1"/>
</dbReference>
<dbReference type="EC" id="2.7.8.13" evidence="12 13"/>
<dbReference type="InterPro" id="IPR003524">
    <property type="entry name" value="PNAcMuramoyl-5peptid_Trfase"/>
</dbReference>
<dbReference type="InterPro" id="IPR000715">
    <property type="entry name" value="Glycosyl_transferase_4"/>
</dbReference>
<evidence type="ECO:0000256" key="11">
    <source>
        <dbReference type="ARBA" id="ARBA00023316"/>
    </source>
</evidence>
<feature type="transmembrane region" description="Helical" evidence="12">
    <location>
        <begin position="233"/>
        <end position="252"/>
    </location>
</feature>
<gene>
    <name evidence="12 15" type="primary">mraY</name>
    <name evidence="15" type="ORF">CPU2_235</name>
</gene>
<evidence type="ECO:0000256" key="8">
    <source>
        <dbReference type="ARBA" id="ARBA00022989"/>
    </source>
</evidence>
<evidence type="ECO:0000256" key="6">
    <source>
        <dbReference type="ARBA" id="ARBA00022960"/>
    </source>
</evidence>
<feature type="binding site" evidence="14">
    <location>
        <position position="225"/>
    </location>
    <ligand>
        <name>Mg(2+)</name>
        <dbReference type="ChEBI" id="CHEBI:18420"/>
    </ligand>
</feature>
<feature type="transmembrane region" description="Helical" evidence="12">
    <location>
        <begin position="125"/>
        <end position="148"/>
    </location>
</feature>
<name>A0AAD1FRL3_9FLAO</name>
<feature type="transmembrane region" description="Helical" evidence="12">
    <location>
        <begin position="377"/>
        <end position="397"/>
    </location>
</feature>
<evidence type="ECO:0000256" key="4">
    <source>
        <dbReference type="ARBA" id="ARBA00022679"/>
    </source>
</evidence>
<keyword evidence="8 12" id="KW-1133">Transmembrane helix</keyword>
<feature type="transmembrane region" description="Helical" evidence="12">
    <location>
        <begin position="296"/>
        <end position="317"/>
    </location>
</feature>
<comment type="similarity">
    <text evidence="2 12">Belongs to the glycosyltransferase 4 family. MraY subfamily.</text>
</comment>
<dbReference type="GO" id="GO:0008360">
    <property type="term" value="P:regulation of cell shape"/>
    <property type="evidence" value="ECO:0007669"/>
    <property type="project" value="UniProtKB-KW"/>
</dbReference>
<keyword evidence="6 12" id="KW-0133">Cell shape</keyword>
<feature type="transmembrane region" description="Helical" evidence="12">
    <location>
        <begin position="95"/>
        <end position="113"/>
    </location>
</feature>
<proteinExistence type="inferred from homology"/>
<evidence type="ECO:0000256" key="14">
    <source>
        <dbReference type="PIRSR" id="PIRSR600715-1"/>
    </source>
</evidence>
<feature type="transmembrane region" description="Helical" evidence="12">
    <location>
        <begin position="204"/>
        <end position="221"/>
    </location>
</feature>
<keyword evidence="12 14" id="KW-0460">Magnesium</keyword>